<name>A0A8J2S8K8_9STRA</name>
<proteinExistence type="predicted"/>
<protein>
    <recommendedName>
        <fullName evidence="3">C-type lectin domain-containing protein</fullName>
    </recommendedName>
</protein>
<dbReference type="PROSITE" id="PS50041">
    <property type="entry name" value="C_TYPE_LECTIN_2"/>
    <property type="match status" value="1"/>
</dbReference>
<dbReference type="CDD" id="cd00037">
    <property type="entry name" value="CLECT"/>
    <property type="match status" value="1"/>
</dbReference>
<dbReference type="Proteomes" id="UP000789595">
    <property type="component" value="Unassembled WGS sequence"/>
</dbReference>
<gene>
    <name evidence="4" type="ORF">PECAL_1P22340</name>
</gene>
<keyword evidence="5" id="KW-1185">Reference proteome</keyword>
<keyword evidence="1" id="KW-1133">Transmembrane helix</keyword>
<reference evidence="4" key="1">
    <citation type="submission" date="2021-11" db="EMBL/GenBank/DDBJ databases">
        <authorList>
            <consortium name="Genoscope - CEA"/>
            <person name="William W."/>
        </authorList>
    </citation>
    <scope>NUCLEOTIDE SEQUENCE</scope>
</reference>
<feature type="signal peptide" evidence="2">
    <location>
        <begin position="1"/>
        <end position="19"/>
    </location>
</feature>
<evidence type="ECO:0000313" key="5">
    <source>
        <dbReference type="Proteomes" id="UP000789595"/>
    </source>
</evidence>
<feature type="domain" description="C-type lectin" evidence="3">
    <location>
        <begin position="70"/>
        <end position="183"/>
    </location>
</feature>
<dbReference type="SUPFAM" id="SSF56436">
    <property type="entry name" value="C-type lectin-like"/>
    <property type="match status" value="1"/>
</dbReference>
<evidence type="ECO:0000256" key="2">
    <source>
        <dbReference type="SAM" id="SignalP"/>
    </source>
</evidence>
<dbReference type="InterPro" id="IPR001304">
    <property type="entry name" value="C-type_lectin-like"/>
</dbReference>
<keyword evidence="1" id="KW-0472">Membrane</keyword>
<feature type="chain" id="PRO_5035308831" description="C-type lectin domain-containing protein" evidence="2">
    <location>
        <begin position="20"/>
        <end position="312"/>
    </location>
</feature>
<dbReference type="Pfam" id="PF00059">
    <property type="entry name" value="Lectin_C"/>
    <property type="match status" value="1"/>
</dbReference>
<evidence type="ECO:0000256" key="1">
    <source>
        <dbReference type="SAM" id="Phobius"/>
    </source>
</evidence>
<dbReference type="EMBL" id="CAKKNE010000001">
    <property type="protein sequence ID" value="CAH0365778.1"/>
    <property type="molecule type" value="Genomic_DNA"/>
</dbReference>
<accession>A0A8J2S8K8</accession>
<comment type="caution">
    <text evidence="4">The sequence shown here is derived from an EMBL/GenBank/DDBJ whole genome shotgun (WGS) entry which is preliminary data.</text>
</comment>
<keyword evidence="1" id="KW-0812">Transmembrane</keyword>
<keyword evidence="2" id="KW-0732">Signal</keyword>
<feature type="transmembrane region" description="Helical" evidence="1">
    <location>
        <begin position="231"/>
        <end position="252"/>
    </location>
</feature>
<evidence type="ECO:0000313" key="4">
    <source>
        <dbReference type="EMBL" id="CAH0365778.1"/>
    </source>
</evidence>
<sequence length="312" mass="34542">MMRLLLTAVVLAAPLRATATNATTPTTNATNATWPEWWPEGRNRVIDARVGRWHILVPPSGATTIGNKTMWSMCNAAGTPGKHFRDCEKGCNSLGGTLVSVEDQAQQRLLRHFVGEDIDLLIGAYQRTYKSPDSGWRWTSAARPDHSFTAWRRGYPADVGMCKMSQCAYINFRGSKRWVDTSCVLSRSYRGVHCATGCVCEHTELGGVPSAHYLAHRKELDNTDFCRPIDIFWITVLVTICGGTLLTFAHSIMKARRRAKQLERMRVRPLPPLAEVTAVSSMPVGVAQSADGLEMPVVQAVAVPCEHYRPCN</sequence>
<dbReference type="SMART" id="SM00034">
    <property type="entry name" value="CLECT"/>
    <property type="match status" value="1"/>
</dbReference>
<dbReference type="Gene3D" id="3.10.100.10">
    <property type="entry name" value="Mannose-Binding Protein A, subunit A"/>
    <property type="match status" value="1"/>
</dbReference>
<evidence type="ECO:0000259" key="3">
    <source>
        <dbReference type="PROSITE" id="PS50041"/>
    </source>
</evidence>
<dbReference type="InterPro" id="IPR016187">
    <property type="entry name" value="CTDL_fold"/>
</dbReference>
<dbReference type="AlphaFoldDB" id="A0A8J2S8K8"/>
<organism evidence="4 5">
    <name type="scientific">Pelagomonas calceolata</name>
    <dbReference type="NCBI Taxonomy" id="35677"/>
    <lineage>
        <taxon>Eukaryota</taxon>
        <taxon>Sar</taxon>
        <taxon>Stramenopiles</taxon>
        <taxon>Ochrophyta</taxon>
        <taxon>Pelagophyceae</taxon>
        <taxon>Pelagomonadales</taxon>
        <taxon>Pelagomonadaceae</taxon>
        <taxon>Pelagomonas</taxon>
    </lineage>
</organism>
<dbReference type="InterPro" id="IPR016186">
    <property type="entry name" value="C-type_lectin-like/link_sf"/>
</dbReference>